<name>A0AAJ7J226_9HYME</name>
<dbReference type="KEGG" id="ccal:108626249"/>
<evidence type="ECO:0000313" key="3">
    <source>
        <dbReference type="RefSeq" id="XP_017882316.1"/>
    </source>
</evidence>
<dbReference type="Pfam" id="PF15862">
    <property type="entry name" value="Coilin_N"/>
    <property type="match status" value="1"/>
</dbReference>
<organism evidence="2 3">
    <name type="scientific">Ceratina calcarata</name>
    <dbReference type="NCBI Taxonomy" id="156304"/>
    <lineage>
        <taxon>Eukaryota</taxon>
        <taxon>Metazoa</taxon>
        <taxon>Ecdysozoa</taxon>
        <taxon>Arthropoda</taxon>
        <taxon>Hexapoda</taxon>
        <taxon>Insecta</taxon>
        <taxon>Pterygota</taxon>
        <taxon>Neoptera</taxon>
        <taxon>Endopterygota</taxon>
        <taxon>Hymenoptera</taxon>
        <taxon>Apocrita</taxon>
        <taxon>Aculeata</taxon>
        <taxon>Apoidea</taxon>
        <taxon>Anthophila</taxon>
        <taxon>Apidae</taxon>
        <taxon>Ceratina</taxon>
        <taxon>Zadontomerus</taxon>
    </lineage>
</organism>
<accession>A0AAJ7J226</accession>
<protein>
    <submittedName>
        <fullName evidence="3">Uncharacterized protein LOC108626249</fullName>
    </submittedName>
</protein>
<reference evidence="3" key="1">
    <citation type="submission" date="2025-08" db="UniProtKB">
        <authorList>
            <consortium name="RefSeq"/>
        </authorList>
    </citation>
    <scope>IDENTIFICATION</scope>
    <source>
        <tissue evidence="3">Whole body</tissue>
    </source>
</reference>
<feature type="domain" description="Coilin N-terminal" evidence="1">
    <location>
        <begin position="10"/>
        <end position="124"/>
    </location>
</feature>
<proteinExistence type="predicted"/>
<dbReference type="InterPro" id="IPR031722">
    <property type="entry name" value="Coilin_N"/>
</dbReference>
<dbReference type="GeneID" id="108626249"/>
<dbReference type="Proteomes" id="UP000694925">
    <property type="component" value="Unplaced"/>
</dbReference>
<keyword evidence="2" id="KW-1185">Reference proteome</keyword>
<dbReference type="RefSeq" id="XP_017882316.1">
    <property type="nucleotide sequence ID" value="XM_018026827.2"/>
</dbReference>
<gene>
    <name evidence="3" type="primary">LOC108626249</name>
</gene>
<evidence type="ECO:0000313" key="2">
    <source>
        <dbReference type="Proteomes" id="UP000694925"/>
    </source>
</evidence>
<evidence type="ECO:0000259" key="1">
    <source>
        <dbReference type="Pfam" id="PF15862"/>
    </source>
</evidence>
<sequence>MSRFNFRIKIDLCKYYNDVRRYCWIFIDGTKMLQIAHLMEHITKLFSIKEPFHLLLNETDYLPPNEDIRILKENETILVSPGSGLNNDTTINNVILSESRYRQEVENTPVKQERIGNSVQHKQMQTNFPIAVSSPARETLPTDTANKSGNG</sequence>
<dbReference type="AlphaFoldDB" id="A0AAJ7J226"/>